<sequence length="212" mass="25718">MNRILFILFFISPCLVFSQVLSDAKLWTGISVSKKINDFNFSISEEYRRSENLSQTDKIFTEFDISYKVIKNLTAGITYRFNQDRNFEQGGFDFNHRFNFDLGYDYDFNDFEFSLRTRYQVSKEIYSSDKLNRNKLAIKYKLNKQIHPYISYELFYQFNDIRAFNRDRIEMGTKYKINKNNSLKLGYIFEDKFNRKNLEHNHIYFINYSIEI</sequence>
<accession>A0A5C6RXB8</accession>
<evidence type="ECO:0000256" key="2">
    <source>
        <dbReference type="SAM" id="SignalP"/>
    </source>
</evidence>
<dbReference type="SUPFAM" id="SSF56935">
    <property type="entry name" value="Porins"/>
    <property type="match status" value="1"/>
</dbReference>
<proteinExistence type="predicted"/>
<dbReference type="RefSeq" id="WP_147097654.1">
    <property type="nucleotide sequence ID" value="NZ_VOOS01000001.1"/>
</dbReference>
<dbReference type="OrthoDB" id="1365775at2"/>
<dbReference type="AlphaFoldDB" id="A0A5C6RXB8"/>
<dbReference type="InterPro" id="IPR053713">
    <property type="entry name" value="Bact_OM_Channel_sf"/>
</dbReference>
<keyword evidence="4" id="KW-1185">Reference proteome</keyword>
<gene>
    <name evidence="3" type="ORF">FRY74_00750</name>
</gene>
<reference evidence="3 4" key="1">
    <citation type="submission" date="2019-08" db="EMBL/GenBank/DDBJ databases">
        <title>Genome of Vicingus serpentipes NCIMB 15042.</title>
        <authorList>
            <person name="Bowman J.P."/>
        </authorList>
    </citation>
    <scope>NUCLEOTIDE SEQUENCE [LARGE SCALE GENOMIC DNA]</scope>
    <source>
        <strain evidence="3 4">NCIMB 15042</strain>
    </source>
</reference>
<dbReference type="Gene3D" id="2.40.160.40">
    <property type="entry name" value="monomeric porin ompg"/>
    <property type="match status" value="1"/>
</dbReference>
<feature type="chain" id="PRO_5022954986" evidence="2">
    <location>
        <begin position="19"/>
        <end position="212"/>
    </location>
</feature>
<feature type="signal peptide" evidence="2">
    <location>
        <begin position="1"/>
        <end position="18"/>
    </location>
</feature>
<evidence type="ECO:0000313" key="4">
    <source>
        <dbReference type="Proteomes" id="UP000321721"/>
    </source>
</evidence>
<dbReference type="EMBL" id="VOOS01000001">
    <property type="protein sequence ID" value="TXB66744.1"/>
    <property type="molecule type" value="Genomic_DNA"/>
</dbReference>
<name>A0A5C6RXB8_9FLAO</name>
<protein>
    <submittedName>
        <fullName evidence="3">DUF2490 domain-containing protein</fullName>
    </submittedName>
</protein>
<organism evidence="3 4">
    <name type="scientific">Vicingus serpentipes</name>
    <dbReference type="NCBI Taxonomy" id="1926625"/>
    <lineage>
        <taxon>Bacteria</taxon>
        <taxon>Pseudomonadati</taxon>
        <taxon>Bacteroidota</taxon>
        <taxon>Flavobacteriia</taxon>
        <taxon>Flavobacteriales</taxon>
        <taxon>Vicingaceae</taxon>
        <taxon>Vicingus</taxon>
    </lineage>
</organism>
<evidence type="ECO:0000313" key="3">
    <source>
        <dbReference type="EMBL" id="TXB66744.1"/>
    </source>
</evidence>
<comment type="caution">
    <text evidence="3">The sequence shown here is derived from an EMBL/GenBank/DDBJ whole genome shotgun (WGS) entry which is preliminary data.</text>
</comment>
<dbReference type="InterPro" id="IPR019619">
    <property type="entry name" value="DUF2490"/>
</dbReference>
<dbReference type="Proteomes" id="UP000321721">
    <property type="component" value="Unassembled WGS sequence"/>
</dbReference>
<evidence type="ECO:0000256" key="1">
    <source>
        <dbReference type="ARBA" id="ARBA00022729"/>
    </source>
</evidence>
<dbReference type="Pfam" id="PF10677">
    <property type="entry name" value="DUF2490"/>
    <property type="match status" value="1"/>
</dbReference>
<keyword evidence="1 2" id="KW-0732">Signal</keyword>